<sequence length="395" mass="45844">MRCPNCNEKVLDTVNFCHNCGFNLKEYRENLNQQKSQSEVSQQKENTSTDKDYSYSDDVMNIFNIKTSEKSNEQQKCEEIINKNKTERKPKRIEDIFQVINKNKSQYGKFNPDEEVEKKINHEDSKEPEENYENTIFITKGYDDVEEKNKRDESIRFTSENEFTIHKFEDEEDEDDMDKFMDNFDVKTKQVFDKINLFFTKILKKMMGGVQPYKFSMRLAVVVLSALPLLFFYMNSTNHWTFTQKLKAIVVMVSVLILDLLQKVLSYSLGLKLADTKLYQPIDKNLKKNISLLLSVVESLIFSLFGVLTAGGLVGFSSSVFTFTFLGAHAFIYLISLVVLILFATIILIDRFDYKNIWKIYGLNAAGIIITRLVMFMVVMTLLQKIFFGLAPGLM</sequence>
<dbReference type="AlphaFoldDB" id="A0A7D4JD05"/>
<feature type="compositionally biased region" description="Low complexity" evidence="1">
    <location>
        <begin position="33"/>
        <end position="45"/>
    </location>
</feature>
<dbReference type="EMBL" id="CP054000">
    <property type="protein sequence ID" value="QKH79399.1"/>
    <property type="molecule type" value="Genomic_DNA"/>
</dbReference>
<evidence type="ECO:0000313" key="3">
    <source>
        <dbReference type="EMBL" id="QKH79399.1"/>
    </source>
</evidence>
<feature type="transmembrane region" description="Helical" evidence="2">
    <location>
        <begin position="328"/>
        <end position="349"/>
    </location>
</feature>
<name>A0A7D4JD05_FINMA</name>
<accession>A0A7D4JD05</accession>
<organism evidence="3 4">
    <name type="scientific">Finegoldia magna</name>
    <name type="common">Peptostreptococcus magnus</name>
    <dbReference type="NCBI Taxonomy" id="1260"/>
    <lineage>
        <taxon>Bacteria</taxon>
        <taxon>Bacillati</taxon>
        <taxon>Bacillota</taxon>
        <taxon>Tissierellia</taxon>
        <taxon>Tissierellales</taxon>
        <taxon>Peptoniphilaceae</taxon>
        <taxon>Finegoldia</taxon>
    </lineage>
</organism>
<evidence type="ECO:0000256" key="2">
    <source>
        <dbReference type="SAM" id="Phobius"/>
    </source>
</evidence>
<feature type="region of interest" description="Disordered" evidence="1">
    <location>
        <begin position="33"/>
        <end position="54"/>
    </location>
</feature>
<protein>
    <submittedName>
        <fullName evidence="3">Zinc-ribbon domain-containing protein</fullName>
    </submittedName>
</protein>
<feature type="transmembrane region" description="Helical" evidence="2">
    <location>
        <begin position="215"/>
        <end position="234"/>
    </location>
</feature>
<feature type="transmembrane region" description="Helical" evidence="2">
    <location>
        <begin position="361"/>
        <end position="383"/>
    </location>
</feature>
<feature type="transmembrane region" description="Helical" evidence="2">
    <location>
        <begin position="290"/>
        <end position="316"/>
    </location>
</feature>
<dbReference type="Proteomes" id="UP000502899">
    <property type="component" value="Chromosome"/>
</dbReference>
<keyword evidence="2" id="KW-0472">Membrane</keyword>
<gene>
    <name evidence="3" type="ORF">FOC70_03125</name>
</gene>
<feature type="transmembrane region" description="Helical" evidence="2">
    <location>
        <begin position="246"/>
        <end position="269"/>
    </location>
</feature>
<evidence type="ECO:0000313" key="4">
    <source>
        <dbReference type="Proteomes" id="UP000502899"/>
    </source>
</evidence>
<evidence type="ECO:0000256" key="1">
    <source>
        <dbReference type="SAM" id="MobiDB-lite"/>
    </source>
</evidence>
<dbReference type="RefSeq" id="WP_002841312.1">
    <property type="nucleotide sequence ID" value="NZ_CP054000.1"/>
</dbReference>
<proteinExistence type="predicted"/>
<keyword evidence="2" id="KW-1133">Transmembrane helix</keyword>
<keyword evidence="2" id="KW-0812">Transmembrane</keyword>
<reference evidence="3 4" key="1">
    <citation type="submission" date="2020-05" db="EMBL/GenBank/DDBJ databases">
        <title>FDA dAtabase for Regulatory Grade micrObial Sequences (FDA-ARGOS): Supporting development and validation of Infectious Disease Dx tests.</title>
        <authorList>
            <person name="Pederson C."/>
            <person name="Tallon L."/>
            <person name="Sadzewicz L."/>
            <person name="Zhao X."/>
            <person name="Vavikolanu K."/>
            <person name="Mehta A."/>
            <person name="Aluvathingal J."/>
            <person name="Nadendla S."/>
            <person name="Myers T."/>
            <person name="Yan Y."/>
            <person name="Sichtig H."/>
        </authorList>
    </citation>
    <scope>NUCLEOTIDE SEQUENCE [LARGE SCALE GENOMIC DNA]</scope>
    <source>
        <strain evidence="3 4">FDAARGOS_764</strain>
    </source>
</reference>